<dbReference type="Pfam" id="PF06415">
    <property type="entry name" value="iPGM_N"/>
    <property type="match status" value="1"/>
</dbReference>
<evidence type="ECO:0000313" key="17">
    <source>
        <dbReference type="Proteomes" id="UP000579136"/>
    </source>
</evidence>
<dbReference type="EC" id="5.4.2.12" evidence="9 10"/>
<dbReference type="InterPro" id="IPR006124">
    <property type="entry name" value="Metalloenzyme"/>
</dbReference>
<dbReference type="GO" id="GO:0005829">
    <property type="term" value="C:cytosol"/>
    <property type="evidence" value="ECO:0007669"/>
    <property type="project" value="TreeGrafter"/>
</dbReference>
<dbReference type="GO" id="GO:0030145">
    <property type="term" value="F:manganese ion binding"/>
    <property type="evidence" value="ECO:0007669"/>
    <property type="project" value="UniProtKB-UniRule"/>
</dbReference>
<feature type="binding site" evidence="9 12">
    <location>
        <begin position="152"/>
        <end position="153"/>
    </location>
    <ligand>
        <name>substrate</name>
    </ligand>
</feature>
<evidence type="ECO:0000256" key="3">
    <source>
        <dbReference type="ARBA" id="ARBA00004798"/>
    </source>
</evidence>
<dbReference type="InterPro" id="IPR011258">
    <property type="entry name" value="BPG-indep_PGM_N"/>
</dbReference>
<sequence length="502" mass="56008">MSKPVGLIILDGFACREETFGNAVKQAKKPNFDRYIKEYPNNKLVACGEDVGLPKGQMGNSEVGHLNIGAGRIVYQSLTRINKSIESKEFYKNQTLNNAIDHALKNDSTLHVMGLLSDGGVHSHYDHMFEILKLAKDKGVKKAYVHGFLDGRDVDQQSALNYIDRAEEEFERIGLGEFKTISGRYYAMDRDKRYERTKKAHDAIHYGAGPLFKTARTGVEAAYDAEIYDEFVTPFIVGQKERFLKDNDSIIFYNFRPDRAVQLSKVFGEKDFDSFIVEPFENVKLTTFTNYDDSIEAEIVFEKEDLVNTIGEVVSNHGLTQLRIAETEKYPHVTYFMSGGRHEKFKNEERILVNSPKVATYDLKPEMSAYEVKDNALNRLKSGDLDVMILNFANPDMVGHSGQLGATIKAVETVDECLGEIVDEIISEGGVAVITADHGNADEVTQANGEPMTAHTTNLVPVIVTKNDVTVSEGRLADLAPTVLDLLGVDQPKEMTGKTLLK</sequence>
<dbReference type="NCBIfam" id="TIGR01307">
    <property type="entry name" value="pgm_bpd_ind"/>
    <property type="match status" value="1"/>
</dbReference>
<dbReference type="Proteomes" id="UP000579136">
    <property type="component" value="Unassembled WGS sequence"/>
</dbReference>
<evidence type="ECO:0000256" key="11">
    <source>
        <dbReference type="PIRSR" id="PIRSR001492-1"/>
    </source>
</evidence>
<comment type="caution">
    <text evidence="16">The sequence shown here is derived from an EMBL/GenBank/DDBJ whole genome shotgun (WGS) entry which is preliminary data.</text>
</comment>
<gene>
    <name evidence="9" type="primary">gpmI</name>
    <name evidence="16" type="ORF">HNQ45_000631</name>
</gene>
<keyword evidence="17" id="KW-1185">Reference proteome</keyword>
<dbReference type="PANTHER" id="PTHR31637:SF0">
    <property type="entry name" value="2,3-BISPHOSPHOGLYCERATE-INDEPENDENT PHOSPHOGLYCERATE MUTASE"/>
    <property type="match status" value="1"/>
</dbReference>
<dbReference type="CDD" id="cd16010">
    <property type="entry name" value="iPGM"/>
    <property type="match status" value="1"/>
</dbReference>
<evidence type="ECO:0000256" key="7">
    <source>
        <dbReference type="ARBA" id="ARBA00023211"/>
    </source>
</evidence>
<feature type="binding site" evidence="9 12">
    <location>
        <position position="184"/>
    </location>
    <ligand>
        <name>substrate</name>
    </ligand>
</feature>
<evidence type="ECO:0000256" key="12">
    <source>
        <dbReference type="PIRSR" id="PIRSR001492-2"/>
    </source>
</evidence>
<keyword evidence="7 9" id="KW-0464">Manganese</keyword>
<feature type="binding site" evidence="9 13">
    <location>
        <position position="455"/>
    </location>
    <ligand>
        <name>Mn(2+)</name>
        <dbReference type="ChEBI" id="CHEBI:29035"/>
        <label>1</label>
    </ligand>
</feature>
<dbReference type="InterPro" id="IPR005995">
    <property type="entry name" value="Pgm_bpd_ind"/>
</dbReference>
<protein>
    <recommendedName>
        <fullName evidence="9 10">2,3-bisphosphoglycerate-independent phosphoglycerate mutase</fullName>
        <shortName evidence="9">BPG-independent PGAM</shortName>
        <shortName evidence="9">Phosphoglyceromutase</shortName>
        <shortName evidence="9">iPGM</shortName>
        <ecNumber evidence="9 10">5.4.2.12</ecNumber>
    </recommendedName>
</protein>
<dbReference type="GO" id="GO:0004619">
    <property type="term" value="F:phosphoglycerate mutase activity"/>
    <property type="evidence" value="ECO:0007669"/>
    <property type="project" value="UniProtKB-UniRule"/>
</dbReference>
<evidence type="ECO:0000313" key="16">
    <source>
        <dbReference type="EMBL" id="MBB5175756.1"/>
    </source>
</evidence>
<feature type="binding site" evidence="9 13">
    <location>
        <position position="396"/>
    </location>
    <ligand>
        <name>Mn(2+)</name>
        <dbReference type="ChEBI" id="CHEBI:29035"/>
        <label>1</label>
    </ligand>
</feature>
<feature type="active site" description="Phosphoserine intermediate" evidence="9 11">
    <location>
        <position position="61"/>
    </location>
</feature>
<feature type="binding site" evidence="9 12">
    <location>
        <position position="122"/>
    </location>
    <ligand>
        <name>substrate</name>
    </ligand>
</feature>
<feature type="binding site" evidence="9 13">
    <location>
        <position position="61"/>
    </location>
    <ligand>
        <name>Mn(2+)</name>
        <dbReference type="ChEBI" id="CHEBI:29035"/>
        <label>2</label>
    </ligand>
</feature>
<dbReference type="Pfam" id="PF01676">
    <property type="entry name" value="Metalloenzyme"/>
    <property type="match status" value="1"/>
</dbReference>
<evidence type="ECO:0000259" key="15">
    <source>
        <dbReference type="Pfam" id="PF06415"/>
    </source>
</evidence>
<dbReference type="HAMAP" id="MF_01038">
    <property type="entry name" value="GpmI"/>
    <property type="match status" value="1"/>
</dbReference>
<dbReference type="Gene3D" id="3.40.720.10">
    <property type="entry name" value="Alkaline Phosphatase, subunit A"/>
    <property type="match status" value="1"/>
</dbReference>
<comment type="function">
    <text evidence="2 9">Catalyzes the interconversion of 2-phosphoglycerate and 3-phosphoglycerate.</text>
</comment>
<accession>A0A9Q2CZ07</accession>
<dbReference type="InterPro" id="IPR017850">
    <property type="entry name" value="Alkaline_phosphatase_core_sf"/>
</dbReference>
<dbReference type="GO" id="GO:0006096">
    <property type="term" value="P:glycolytic process"/>
    <property type="evidence" value="ECO:0007669"/>
    <property type="project" value="UniProtKB-UniRule"/>
</dbReference>
<dbReference type="PANTHER" id="PTHR31637">
    <property type="entry name" value="2,3-BISPHOSPHOGLYCERATE-INDEPENDENT PHOSPHOGLYCERATE MUTASE"/>
    <property type="match status" value="1"/>
</dbReference>
<dbReference type="GO" id="GO:0006007">
    <property type="term" value="P:glucose catabolic process"/>
    <property type="evidence" value="ECO:0007669"/>
    <property type="project" value="InterPro"/>
</dbReference>
<feature type="binding site" evidence="9 12">
    <location>
        <position position="190"/>
    </location>
    <ligand>
        <name>substrate</name>
    </ligand>
</feature>
<feature type="binding site" evidence="9 12">
    <location>
        <begin position="256"/>
        <end position="259"/>
    </location>
    <ligand>
        <name>substrate</name>
    </ligand>
</feature>
<evidence type="ECO:0000256" key="9">
    <source>
        <dbReference type="HAMAP-Rule" id="MF_01038"/>
    </source>
</evidence>
<dbReference type="SUPFAM" id="SSF53649">
    <property type="entry name" value="Alkaline phosphatase-like"/>
    <property type="match status" value="1"/>
</dbReference>
<dbReference type="InterPro" id="IPR036646">
    <property type="entry name" value="PGAM_B_sf"/>
</dbReference>
<feature type="binding site" evidence="9 13">
    <location>
        <position position="438"/>
    </location>
    <ligand>
        <name>Mn(2+)</name>
        <dbReference type="ChEBI" id="CHEBI:29035"/>
        <label>2</label>
    </ligand>
</feature>
<feature type="domain" description="Metalloenzyme" evidence="14">
    <location>
        <begin position="3"/>
        <end position="490"/>
    </location>
</feature>
<keyword evidence="5 9" id="KW-0479">Metal-binding</keyword>
<comment type="pathway">
    <text evidence="3 9">Carbohydrate degradation; glycolysis; pyruvate from D-glyceraldehyde 3-phosphate: step 3/5.</text>
</comment>
<evidence type="ECO:0000256" key="1">
    <source>
        <dbReference type="ARBA" id="ARBA00000370"/>
    </source>
</evidence>
<comment type="cofactor">
    <cofactor evidence="9">
        <name>Mn(2+)</name>
        <dbReference type="ChEBI" id="CHEBI:29035"/>
    </cofactor>
    <text evidence="9">Binds 2 manganese ions per subunit.</text>
</comment>
<feature type="domain" description="BPG-independent PGAM N-terminal" evidence="15">
    <location>
        <begin position="81"/>
        <end position="293"/>
    </location>
</feature>
<evidence type="ECO:0000256" key="4">
    <source>
        <dbReference type="ARBA" id="ARBA00008819"/>
    </source>
</evidence>
<comment type="subunit">
    <text evidence="9">Monomer.</text>
</comment>
<keyword evidence="8 9" id="KW-0413">Isomerase</keyword>
<evidence type="ECO:0000256" key="6">
    <source>
        <dbReference type="ARBA" id="ARBA00023152"/>
    </source>
</evidence>
<dbReference type="SUPFAM" id="SSF64158">
    <property type="entry name" value="2,3-Bisphosphoglycerate-independent phosphoglycerate mutase, substrate-binding domain"/>
    <property type="match status" value="1"/>
</dbReference>
<dbReference type="Gene3D" id="3.40.1450.10">
    <property type="entry name" value="BPG-independent phosphoglycerate mutase, domain B"/>
    <property type="match status" value="1"/>
</dbReference>
<feature type="binding site" evidence="9 13">
    <location>
        <position position="437"/>
    </location>
    <ligand>
        <name>Mn(2+)</name>
        <dbReference type="ChEBI" id="CHEBI:29035"/>
        <label>2</label>
    </ligand>
</feature>
<dbReference type="PIRSF" id="PIRSF001492">
    <property type="entry name" value="IPGAM"/>
    <property type="match status" value="1"/>
</dbReference>
<feature type="binding site" evidence="9 12">
    <location>
        <position position="329"/>
    </location>
    <ligand>
        <name>substrate</name>
    </ligand>
</feature>
<organism evidence="16 17">
    <name type="scientific">Nosocomiicoccus ampullae</name>
    <dbReference type="NCBI Taxonomy" id="489910"/>
    <lineage>
        <taxon>Bacteria</taxon>
        <taxon>Bacillati</taxon>
        <taxon>Bacillota</taxon>
        <taxon>Bacilli</taxon>
        <taxon>Bacillales</taxon>
        <taxon>Staphylococcaceae</taxon>
        <taxon>Nosocomiicoccus</taxon>
    </lineage>
</organism>
<evidence type="ECO:0000256" key="2">
    <source>
        <dbReference type="ARBA" id="ARBA00002315"/>
    </source>
</evidence>
<evidence type="ECO:0000256" key="8">
    <source>
        <dbReference type="ARBA" id="ARBA00023235"/>
    </source>
</evidence>
<keyword evidence="6 9" id="KW-0324">Glycolysis</keyword>
<dbReference type="FunFam" id="3.40.1450.10:FF:000002">
    <property type="entry name" value="2,3-bisphosphoglycerate-independent phosphoglycerate mutase"/>
    <property type="match status" value="1"/>
</dbReference>
<dbReference type="EMBL" id="JACHHF010000003">
    <property type="protein sequence ID" value="MBB5175756.1"/>
    <property type="molecule type" value="Genomic_DNA"/>
</dbReference>
<dbReference type="AlphaFoldDB" id="A0A9Q2CZ07"/>
<evidence type="ECO:0000256" key="13">
    <source>
        <dbReference type="PIRSR" id="PIRSR001492-3"/>
    </source>
</evidence>
<evidence type="ECO:0000256" key="10">
    <source>
        <dbReference type="NCBIfam" id="TIGR01307"/>
    </source>
</evidence>
<reference evidence="16 17" key="1">
    <citation type="submission" date="2020-08" db="EMBL/GenBank/DDBJ databases">
        <title>Genomic Encyclopedia of Type Strains, Phase IV (KMG-IV): sequencing the most valuable type-strain genomes for metagenomic binning, comparative biology and taxonomic classification.</title>
        <authorList>
            <person name="Goeker M."/>
        </authorList>
    </citation>
    <scope>NUCLEOTIDE SEQUENCE [LARGE SCALE GENOMIC DNA]</scope>
    <source>
        <strain evidence="16 17">DSM 19163</strain>
    </source>
</reference>
<comment type="catalytic activity">
    <reaction evidence="1 9">
        <text>(2R)-2-phosphoglycerate = (2R)-3-phosphoglycerate</text>
        <dbReference type="Rhea" id="RHEA:15901"/>
        <dbReference type="ChEBI" id="CHEBI:58272"/>
        <dbReference type="ChEBI" id="CHEBI:58289"/>
        <dbReference type="EC" id="5.4.2.12"/>
    </reaction>
</comment>
<proteinExistence type="inferred from homology"/>
<comment type="similarity">
    <text evidence="4 9">Belongs to the BPG-independent phosphoglycerate mutase family.</text>
</comment>
<dbReference type="RefSeq" id="WP_183673345.1">
    <property type="nucleotide sequence ID" value="NZ_CBCRYX010000002.1"/>
</dbReference>
<feature type="binding site" evidence="9 13">
    <location>
        <position position="11"/>
    </location>
    <ligand>
        <name>Mn(2+)</name>
        <dbReference type="ChEBI" id="CHEBI:29035"/>
        <label>2</label>
    </ligand>
</feature>
<feature type="binding site" evidence="9 13">
    <location>
        <position position="400"/>
    </location>
    <ligand>
        <name>Mn(2+)</name>
        <dbReference type="ChEBI" id="CHEBI:29035"/>
        <label>1</label>
    </ligand>
</feature>
<evidence type="ECO:0000259" key="14">
    <source>
        <dbReference type="Pfam" id="PF01676"/>
    </source>
</evidence>
<evidence type="ECO:0000256" key="5">
    <source>
        <dbReference type="ARBA" id="ARBA00022723"/>
    </source>
</evidence>
<name>A0A9Q2CZ07_9STAP</name>